<dbReference type="GO" id="GO:0006465">
    <property type="term" value="P:signal peptide processing"/>
    <property type="evidence" value="ECO:0007669"/>
    <property type="project" value="TreeGrafter"/>
</dbReference>
<gene>
    <name evidence="10" type="primary">pppA_2</name>
    <name evidence="10" type="ORF">KOR42_32460</name>
</gene>
<evidence type="ECO:0000259" key="9">
    <source>
        <dbReference type="Pfam" id="PF06750"/>
    </source>
</evidence>
<dbReference type="RefSeq" id="WP_146510721.1">
    <property type="nucleotide sequence ID" value="NZ_SIHI01000009.1"/>
</dbReference>
<feature type="transmembrane region" description="Helical" evidence="7">
    <location>
        <begin position="317"/>
        <end position="335"/>
    </location>
</feature>
<comment type="subcellular location">
    <subcellularLocation>
        <location evidence="1">Cell membrane</location>
        <topology evidence="1">Multi-pass membrane protein</topology>
    </subcellularLocation>
</comment>
<dbReference type="EMBL" id="SIHI01000009">
    <property type="protein sequence ID" value="TWT51963.1"/>
    <property type="molecule type" value="Genomic_DNA"/>
</dbReference>
<dbReference type="Pfam" id="PF06750">
    <property type="entry name" value="A24_N_bact"/>
    <property type="match status" value="1"/>
</dbReference>
<sequence length="444" mass="50025">MILHFDLPDWMIISYLFIIGSVIGSFLNVCVHRIPSEPRFLDQLRSLWNRPSHCPRCDTDIFWSDNIPIFGWIKLRGRCRNCQMRISPRYPLVEFANGCLFVLVYLFEVPGGFHPLLSESSIYSEIGPQIYPGLNGWSPEAFVWLRYAFHMVMIEALLVASLIDFDLRIIPDGSTLPAMIFAVIASTTFGILHIVPVWFQDESLARTFSIVTPDWVHPLISGPRVPEWISLHPHLHGLAVSLIGLIVGGGVVWAVRLLGFLFLREEAMGFGDVVLMAMVGAFLGWQPTVVAFFLAPLFALLAILGTAVFVRDRSIPYGPYLSLATLVTVLFWKQISPIGTRFFDLGILLFPLILFLTGLFAACLAMVFAVKKAMGWLPPEIEMGVWRAADQNCFVAGENVDRHSCRWKSEDWEGCASGRGQIHEERWRRGQAGSSNSMNRPNPW</sequence>
<comment type="similarity">
    <text evidence="2">Belongs to the peptidase A24 family.</text>
</comment>
<name>A0A5C5WPM4_9PLAN</name>
<evidence type="ECO:0000256" key="6">
    <source>
        <dbReference type="ARBA" id="ARBA00023136"/>
    </source>
</evidence>
<dbReference type="Proteomes" id="UP000317243">
    <property type="component" value="Unassembled WGS sequence"/>
</dbReference>
<accession>A0A5C5WPM4</accession>
<dbReference type="GO" id="GO:0004190">
    <property type="term" value="F:aspartic-type endopeptidase activity"/>
    <property type="evidence" value="ECO:0007669"/>
    <property type="project" value="InterPro"/>
</dbReference>
<dbReference type="InterPro" id="IPR010627">
    <property type="entry name" value="Prepilin_pept_A24_N"/>
</dbReference>
<feature type="domain" description="Prepilin type IV endopeptidase peptidase" evidence="8">
    <location>
        <begin position="238"/>
        <end position="302"/>
    </location>
</feature>
<evidence type="ECO:0000313" key="10">
    <source>
        <dbReference type="EMBL" id="TWT51963.1"/>
    </source>
</evidence>
<keyword evidence="3" id="KW-1003">Cell membrane</keyword>
<dbReference type="AlphaFoldDB" id="A0A5C5WPM4"/>
<protein>
    <submittedName>
        <fullName evidence="10">Leader peptidase PppA</fullName>
    </submittedName>
</protein>
<feature type="transmembrane region" description="Helical" evidence="7">
    <location>
        <begin position="347"/>
        <end position="370"/>
    </location>
</feature>
<evidence type="ECO:0000259" key="8">
    <source>
        <dbReference type="Pfam" id="PF01478"/>
    </source>
</evidence>
<feature type="domain" description="Prepilin peptidase A24 N-terminal" evidence="9">
    <location>
        <begin position="18"/>
        <end position="106"/>
    </location>
</feature>
<keyword evidence="6 7" id="KW-0472">Membrane</keyword>
<dbReference type="Pfam" id="PF01478">
    <property type="entry name" value="Peptidase_A24"/>
    <property type="match status" value="1"/>
</dbReference>
<dbReference type="Gene3D" id="1.20.120.1220">
    <property type="match status" value="1"/>
</dbReference>
<feature type="transmembrane region" description="Helical" evidence="7">
    <location>
        <begin position="144"/>
        <end position="163"/>
    </location>
</feature>
<dbReference type="PANTHER" id="PTHR30487:SF0">
    <property type="entry name" value="PREPILIN LEADER PEPTIDASE_N-METHYLTRANSFERASE-RELATED"/>
    <property type="match status" value="1"/>
</dbReference>
<organism evidence="10 11">
    <name type="scientific">Thalassoglobus neptunius</name>
    <dbReference type="NCBI Taxonomy" id="1938619"/>
    <lineage>
        <taxon>Bacteria</taxon>
        <taxon>Pseudomonadati</taxon>
        <taxon>Planctomycetota</taxon>
        <taxon>Planctomycetia</taxon>
        <taxon>Planctomycetales</taxon>
        <taxon>Planctomycetaceae</taxon>
        <taxon>Thalassoglobus</taxon>
    </lineage>
</organism>
<reference evidence="10 11" key="1">
    <citation type="submission" date="2019-02" db="EMBL/GenBank/DDBJ databases">
        <title>Deep-cultivation of Planctomycetes and their phenomic and genomic characterization uncovers novel biology.</title>
        <authorList>
            <person name="Wiegand S."/>
            <person name="Jogler M."/>
            <person name="Boedeker C."/>
            <person name="Pinto D."/>
            <person name="Vollmers J."/>
            <person name="Rivas-Marin E."/>
            <person name="Kohn T."/>
            <person name="Peeters S.H."/>
            <person name="Heuer A."/>
            <person name="Rast P."/>
            <person name="Oberbeckmann S."/>
            <person name="Bunk B."/>
            <person name="Jeske O."/>
            <person name="Meyerdierks A."/>
            <person name="Storesund J.E."/>
            <person name="Kallscheuer N."/>
            <person name="Luecker S."/>
            <person name="Lage O.M."/>
            <person name="Pohl T."/>
            <person name="Merkel B.J."/>
            <person name="Hornburger P."/>
            <person name="Mueller R.-W."/>
            <person name="Bruemmer F."/>
            <person name="Labrenz M."/>
            <person name="Spormann A.M."/>
            <person name="Op Den Camp H."/>
            <person name="Overmann J."/>
            <person name="Amann R."/>
            <person name="Jetten M.S.M."/>
            <person name="Mascher T."/>
            <person name="Medema M.H."/>
            <person name="Devos D.P."/>
            <person name="Kaster A.-K."/>
            <person name="Ovreas L."/>
            <person name="Rohde M."/>
            <person name="Galperin M.Y."/>
            <person name="Jogler C."/>
        </authorList>
    </citation>
    <scope>NUCLEOTIDE SEQUENCE [LARGE SCALE GENOMIC DNA]</scope>
    <source>
        <strain evidence="10 11">KOR42</strain>
    </source>
</reference>
<feature type="transmembrane region" description="Helical" evidence="7">
    <location>
        <begin position="12"/>
        <end position="31"/>
    </location>
</feature>
<feature type="transmembrane region" description="Helical" evidence="7">
    <location>
        <begin position="175"/>
        <end position="199"/>
    </location>
</feature>
<evidence type="ECO:0000256" key="1">
    <source>
        <dbReference type="ARBA" id="ARBA00004651"/>
    </source>
</evidence>
<keyword evidence="11" id="KW-1185">Reference proteome</keyword>
<feature type="transmembrane region" description="Helical" evidence="7">
    <location>
        <begin position="267"/>
        <end position="285"/>
    </location>
</feature>
<feature type="transmembrane region" description="Helical" evidence="7">
    <location>
        <begin position="90"/>
        <end position="107"/>
    </location>
</feature>
<evidence type="ECO:0000256" key="5">
    <source>
        <dbReference type="ARBA" id="ARBA00022989"/>
    </source>
</evidence>
<dbReference type="PANTHER" id="PTHR30487">
    <property type="entry name" value="TYPE 4 PREPILIN-LIKE PROTEINS LEADER PEPTIDE-PROCESSING ENZYME"/>
    <property type="match status" value="1"/>
</dbReference>
<feature type="transmembrane region" description="Helical" evidence="7">
    <location>
        <begin position="235"/>
        <end position="255"/>
    </location>
</feature>
<evidence type="ECO:0000256" key="4">
    <source>
        <dbReference type="ARBA" id="ARBA00022692"/>
    </source>
</evidence>
<dbReference type="OrthoDB" id="9789291at2"/>
<dbReference type="InterPro" id="IPR000045">
    <property type="entry name" value="Prepilin_IV_endopep_pep"/>
</dbReference>
<evidence type="ECO:0000256" key="7">
    <source>
        <dbReference type="SAM" id="Phobius"/>
    </source>
</evidence>
<evidence type="ECO:0000256" key="2">
    <source>
        <dbReference type="ARBA" id="ARBA00005801"/>
    </source>
</evidence>
<evidence type="ECO:0000256" key="3">
    <source>
        <dbReference type="ARBA" id="ARBA00022475"/>
    </source>
</evidence>
<keyword evidence="5 7" id="KW-1133">Transmembrane helix</keyword>
<feature type="transmembrane region" description="Helical" evidence="7">
    <location>
        <begin position="291"/>
        <end position="310"/>
    </location>
</feature>
<dbReference type="InterPro" id="IPR050882">
    <property type="entry name" value="Prepilin_peptidase/N-MTase"/>
</dbReference>
<comment type="caution">
    <text evidence="10">The sequence shown here is derived from an EMBL/GenBank/DDBJ whole genome shotgun (WGS) entry which is preliminary data.</text>
</comment>
<proteinExistence type="inferred from homology"/>
<dbReference type="GO" id="GO:0005886">
    <property type="term" value="C:plasma membrane"/>
    <property type="evidence" value="ECO:0007669"/>
    <property type="project" value="UniProtKB-SubCell"/>
</dbReference>
<keyword evidence="4 7" id="KW-0812">Transmembrane</keyword>
<evidence type="ECO:0000313" key="11">
    <source>
        <dbReference type="Proteomes" id="UP000317243"/>
    </source>
</evidence>